<protein>
    <submittedName>
        <fullName evidence="1">Uncharacterized protein</fullName>
    </submittedName>
</protein>
<evidence type="ECO:0000313" key="1">
    <source>
        <dbReference type="EMBL" id="CAB5230080.1"/>
    </source>
</evidence>
<dbReference type="EMBL" id="LR798411">
    <property type="protein sequence ID" value="CAB5230080.1"/>
    <property type="molecule type" value="Genomic_DNA"/>
</dbReference>
<name>A0A6J7XFL1_9CAUD</name>
<organism evidence="1">
    <name type="scientific">uncultured Caudovirales phage</name>
    <dbReference type="NCBI Taxonomy" id="2100421"/>
    <lineage>
        <taxon>Viruses</taxon>
        <taxon>Duplodnaviria</taxon>
        <taxon>Heunggongvirae</taxon>
        <taxon>Uroviricota</taxon>
        <taxon>Caudoviricetes</taxon>
        <taxon>Peduoviridae</taxon>
        <taxon>Maltschvirus</taxon>
        <taxon>Maltschvirus maltsch</taxon>
    </lineage>
</organism>
<gene>
    <name evidence="1" type="ORF">UFOVP1562_36</name>
</gene>
<proteinExistence type="predicted"/>
<sequence length="129" mass="14969">MKSLSKFELKRQIKRFHADKDRGISINLFCELAGMSMAHFLDVFIRDKEPLTEVVQIRVSKAYQQWKSGNVRVMQNKDRTRYVEYRKESKPPMMASMGLQVTSGGIKLKVGMVNRHDYSEITLDEALRG</sequence>
<reference evidence="1" key="1">
    <citation type="submission" date="2020-05" db="EMBL/GenBank/DDBJ databases">
        <authorList>
            <person name="Chiriac C."/>
            <person name="Salcher M."/>
            <person name="Ghai R."/>
            <person name="Kavagutti S V."/>
        </authorList>
    </citation>
    <scope>NUCLEOTIDE SEQUENCE</scope>
</reference>
<accession>A0A6J7XFL1</accession>